<feature type="region of interest" description="Disordered" evidence="1">
    <location>
        <begin position="113"/>
        <end position="159"/>
    </location>
</feature>
<feature type="compositionally biased region" description="Basic and acidic residues" evidence="1">
    <location>
        <begin position="148"/>
        <end position="159"/>
    </location>
</feature>
<comment type="caution">
    <text evidence="2">The sequence shown here is derived from an EMBL/GenBank/DDBJ whole genome shotgun (WGS) entry which is preliminary data.</text>
</comment>
<dbReference type="AlphaFoldDB" id="A0AAV2SPU9"/>
<feature type="non-terminal residue" evidence="2">
    <location>
        <position position="159"/>
    </location>
</feature>
<reference evidence="2 3" key="1">
    <citation type="submission" date="2024-05" db="EMBL/GenBank/DDBJ databases">
        <authorList>
            <person name="Wallberg A."/>
        </authorList>
    </citation>
    <scope>NUCLEOTIDE SEQUENCE [LARGE SCALE GENOMIC DNA]</scope>
</reference>
<sequence length="159" mass="18762">MSGLRLLELLDEKFHSNPSTSSVVRAITRHFLPNLKNFTLKWMSAKMEVRKSVLENRTNTSARQLLKSSLWHPNVFPNEPLDRLKDKGPQNCIKSMLDLTTPRSRAWVPKTFNNQMRRVRHEKRRRPTEDTYEYRSPSSSKRPFRKQFTKEAHKGKGNK</sequence>
<evidence type="ECO:0000256" key="1">
    <source>
        <dbReference type="SAM" id="MobiDB-lite"/>
    </source>
</evidence>
<evidence type="ECO:0000313" key="3">
    <source>
        <dbReference type="Proteomes" id="UP001497623"/>
    </source>
</evidence>
<feature type="compositionally biased region" description="Basic residues" evidence="1">
    <location>
        <begin position="117"/>
        <end position="126"/>
    </location>
</feature>
<evidence type="ECO:0000313" key="2">
    <source>
        <dbReference type="EMBL" id="CAL4236511.1"/>
    </source>
</evidence>
<proteinExistence type="predicted"/>
<organism evidence="2 3">
    <name type="scientific">Meganyctiphanes norvegica</name>
    <name type="common">Northern krill</name>
    <name type="synonym">Thysanopoda norvegica</name>
    <dbReference type="NCBI Taxonomy" id="48144"/>
    <lineage>
        <taxon>Eukaryota</taxon>
        <taxon>Metazoa</taxon>
        <taxon>Ecdysozoa</taxon>
        <taxon>Arthropoda</taxon>
        <taxon>Crustacea</taxon>
        <taxon>Multicrustacea</taxon>
        <taxon>Malacostraca</taxon>
        <taxon>Eumalacostraca</taxon>
        <taxon>Eucarida</taxon>
        <taxon>Euphausiacea</taxon>
        <taxon>Euphausiidae</taxon>
        <taxon>Meganyctiphanes</taxon>
    </lineage>
</organism>
<accession>A0AAV2SPU9</accession>
<dbReference type="Proteomes" id="UP001497623">
    <property type="component" value="Unassembled WGS sequence"/>
</dbReference>
<protein>
    <submittedName>
        <fullName evidence="2">Uncharacterized protein</fullName>
    </submittedName>
</protein>
<gene>
    <name evidence="2" type="ORF">MNOR_LOCUS40224</name>
</gene>
<keyword evidence="3" id="KW-1185">Reference proteome</keyword>
<name>A0AAV2SPU9_MEGNR</name>
<dbReference type="EMBL" id="CAXKWB010118384">
    <property type="protein sequence ID" value="CAL4236511.1"/>
    <property type="molecule type" value="Genomic_DNA"/>
</dbReference>